<name>A0A2N1NWF8_9GLOM</name>
<gene>
    <name evidence="1" type="ORF">RhiirC2_730363</name>
</gene>
<dbReference type="EMBL" id="LLXL01000091">
    <property type="protein sequence ID" value="PKK78247.1"/>
    <property type="molecule type" value="Genomic_DNA"/>
</dbReference>
<accession>A0A2N1NWF8</accession>
<proteinExistence type="predicted"/>
<comment type="caution">
    <text evidence="1">The sequence shown here is derived from an EMBL/GenBank/DDBJ whole genome shotgun (WGS) entry which is preliminary data.</text>
</comment>
<reference evidence="1 2" key="2">
    <citation type="submission" date="2017-10" db="EMBL/GenBank/DDBJ databases">
        <title>Extensive intraspecific genome diversity in a model arbuscular mycorrhizal fungus.</title>
        <authorList>
            <person name="Chen E.C.H."/>
            <person name="Morin E."/>
            <person name="Baudet D."/>
            <person name="Noel J."/>
            <person name="Ndikumana S."/>
            <person name="Charron P."/>
            <person name="St-Onge C."/>
            <person name="Giorgi J."/>
            <person name="Grigoriev I.V."/>
            <person name="Roux C."/>
            <person name="Martin F.M."/>
            <person name="Corradi N."/>
        </authorList>
    </citation>
    <scope>NUCLEOTIDE SEQUENCE [LARGE SCALE GENOMIC DNA]</scope>
    <source>
        <strain evidence="1 2">C2</strain>
    </source>
</reference>
<reference evidence="1 2" key="1">
    <citation type="submission" date="2016-04" db="EMBL/GenBank/DDBJ databases">
        <title>Genome analyses suggest a sexual origin of heterokaryosis in a supposedly ancient asexual fungus.</title>
        <authorList>
            <person name="Ropars J."/>
            <person name="Sedzielewska K."/>
            <person name="Noel J."/>
            <person name="Charron P."/>
            <person name="Farinelli L."/>
            <person name="Marton T."/>
            <person name="Kruger M."/>
            <person name="Pelin A."/>
            <person name="Brachmann A."/>
            <person name="Corradi N."/>
        </authorList>
    </citation>
    <scope>NUCLEOTIDE SEQUENCE [LARGE SCALE GENOMIC DNA]</scope>
    <source>
        <strain evidence="1 2">C2</strain>
    </source>
</reference>
<dbReference type="AlphaFoldDB" id="A0A2N1NWF8"/>
<evidence type="ECO:0000313" key="1">
    <source>
        <dbReference type="EMBL" id="PKK78247.1"/>
    </source>
</evidence>
<sequence>MYIQNISRSLIENVVYMGFHGFLGIHHLFHHGDLNHHVHDNFHNFRHHDNNLLLHNYCNLPNPFEALGLYVHDYRDNALCVHQNPVITAVVDYYFVELMPVLVLNLIDLLK</sequence>
<evidence type="ECO:0000313" key="2">
    <source>
        <dbReference type="Proteomes" id="UP000233469"/>
    </source>
</evidence>
<dbReference type="Proteomes" id="UP000233469">
    <property type="component" value="Unassembled WGS sequence"/>
</dbReference>
<protein>
    <submittedName>
        <fullName evidence="1">Uncharacterized protein</fullName>
    </submittedName>
</protein>
<organism evidence="1 2">
    <name type="scientific">Rhizophagus irregularis</name>
    <dbReference type="NCBI Taxonomy" id="588596"/>
    <lineage>
        <taxon>Eukaryota</taxon>
        <taxon>Fungi</taxon>
        <taxon>Fungi incertae sedis</taxon>
        <taxon>Mucoromycota</taxon>
        <taxon>Glomeromycotina</taxon>
        <taxon>Glomeromycetes</taxon>
        <taxon>Glomerales</taxon>
        <taxon>Glomeraceae</taxon>
        <taxon>Rhizophagus</taxon>
    </lineage>
</organism>